<keyword evidence="3" id="KW-1185">Reference proteome</keyword>
<organism evidence="2 3">
    <name type="scientific">Candidatus Chryseobacterium massiliense</name>
    <dbReference type="NCBI Taxonomy" id="204089"/>
    <lineage>
        <taxon>Bacteria</taxon>
        <taxon>Pseudomonadati</taxon>
        <taxon>Bacteroidota</taxon>
        <taxon>Flavobacteriia</taxon>
        <taxon>Flavobacteriales</taxon>
        <taxon>Weeksellaceae</taxon>
        <taxon>Chryseobacterium group</taxon>
        <taxon>Chryseobacterium</taxon>
    </lineage>
</organism>
<name>A0A3D9BC87_9FLAO</name>
<comment type="caution">
    <text evidence="2">The sequence shown here is derived from an EMBL/GenBank/DDBJ whole genome shotgun (WGS) entry which is preliminary data.</text>
</comment>
<keyword evidence="1" id="KW-0472">Membrane</keyword>
<reference evidence="2 3" key="1">
    <citation type="journal article" date="2004" name="Emerg. Infect. Dis.">
        <title>Amoebae-resisting bacteria isolated from human nasal swabs by amoebal coculture.</title>
        <authorList>
            <person name="Greub G."/>
            <person name="La Scola B."/>
            <person name="Raoult D."/>
        </authorList>
    </citation>
    <scope>NUCLEOTIDE SEQUENCE [LARGE SCALE GENOMIC DNA]</scope>
    <source>
        <strain evidence="2 3">CCUG 51329</strain>
    </source>
</reference>
<accession>A0A3D9BC87</accession>
<keyword evidence="1" id="KW-0812">Transmembrane</keyword>
<dbReference type="AlphaFoldDB" id="A0A3D9BC87"/>
<evidence type="ECO:0000313" key="2">
    <source>
        <dbReference type="EMBL" id="REC51234.1"/>
    </source>
</evidence>
<keyword evidence="1" id="KW-1133">Transmembrane helix</keyword>
<dbReference type="Proteomes" id="UP000256924">
    <property type="component" value="Unassembled WGS sequence"/>
</dbReference>
<feature type="transmembrane region" description="Helical" evidence="1">
    <location>
        <begin position="129"/>
        <end position="147"/>
    </location>
</feature>
<dbReference type="EMBL" id="QNVU01000010">
    <property type="protein sequence ID" value="REC51234.1"/>
    <property type="molecule type" value="Genomic_DNA"/>
</dbReference>
<evidence type="ECO:0000256" key="1">
    <source>
        <dbReference type="SAM" id="Phobius"/>
    </source>
</evidence>
<protein>
    <submittedName>
        <fullName evidence="2">Uncharacterized protein</fullName>
    </submittedName>
</protein>
<gene>
    <name evidence="2" type="ORF">DRF68_06935</name>
</gene>
<sequence>MNSFYKSIGLYESLNFDIEMKQSELIESLRKITYKTNPSFISLIPDYGIPTRFEYRGMVNQKNFTIKRRRHFFDFNIMHCIIKGSILEQNNKTLLTIEFIPFLYHFMIMVVSIVFALCIAFLASKDEKNYFILAVPFLMTIVQYFVLKGSIQRDKYDFLRELNFIAQKNNIFKNTK</sequence>
<proteinExistence type="predicted"/>
<dbReference type="RefSeq" id="WP_116097803.1">
    <property type="nucleotide sequence ID" value="NZ_QNVU01000010.1"/>
</dbReference>
<feature type="transmembrane region" description="Helical" evidence="1">
    <location>
        <begin position="102"/>
        <end position="123"/>
    </location>
</feature>
<evidence type="ECO:0000313" key="3">
    <source>
        <dbReference type="Proteomes" id="UP000256924"/>
    </source>
</evidence>